<keyword evidence="1 3" id="KW-0420">Kringle</keyword>
<keyword evidence="2" id="KW-1015">Disulfide bond</keyword>
<dbReference type="PROSITE" id="PS50092">
    <property type="entry name" value="TSP1"/>
    <property type="match status" value="1"/>
</dbReference>
<dbReference type="FunFam" id="2.20.100.10:FF:000001">
    <property type="entry name" value="semaphorin-5A isoform X1"/>
    <property type="match status" value="1"/>
</dbReference>
<proteinExistence type="predicted"/>
<evidence type="ECO:0000313" key="6">
    <source>
        <dbReference type="EMBL" id="KAK1129479.1"/>
    </source>
</evidence>
<dbReference type="AlphaFoldDB" id="A0AA40KQW8"/>
<keyword evidence="7" id="KW-1185">Reference proteome</keyword>
<feature type="domain" description="Kringle" evidence="5">
    <location>
        <begin position="1"/>
        <end position="80"/>
    </location>
</feature>
<evidence type="ECO:0000256" key="4">
    <source>
        <dbReference type="SAM" id="MobiDB-lite"/>
    </source>
</evidence>
<dbReference type="Pfam" id="PF00090">
    <property type="entry name" value="TSP_1"/>
    <property type="match status" value="1"/>
</dbReference>
<feature type="region of interest" description="Disordered" evidence="4">
    <location>
        <begin position="617"/>
        <end position="642"/>
    </location>
</feature>
<dbReference type="InterPro" id="IPR036383">
    <property type="entry name" value="TSP1_rpt_sf"/>
</dbReference>
<dbReference type="PROSITE" id="PS50070">
    <property type="entry name" value="KRINGLE_2"/>
    <property type="match status" value="4"/>
</dbReference>
<dbReference type="InterPro" id="IPR038178">
    <property type="entry name" value="Kringle_sf"/>
</dbReference>
<feature type="compositionally biased region" description="Polar residues" evidence="4">
    <location>
        <begin position="621"/>
        <end position="631"/>
    </location>
</feature>
<dbReference type="Gene3D" id="2.20.100.10">
    <property type="entry name" value="Thrombospondin type-1 (TSP1) repeat"/>
    <property type="match status" value="1"/>
</dbReference>
<dbReference type="SUPFAM" id="SSF57440">
    <property type="entry name" value="Kringle-like"/>
    <property type="match status" value="4"/>
</dbReference>
<dbReference type="Gene3D" id="2.40.20.10">
    <property type="entry name" value="Plasminogen Kringle 4"/>
    <property type="match status" value="4"/>
</dbReference>
<dbReference type="InterPro" id="IPR050759">
    <property type="entry name" value="Serine_protease_kringle"/>
</dbReference>
<dbReference type="CDD" id="cd00108">
    <property type="entry name" value="KR"/>
    <property type="match status" value="1"/>
</dbReference>
<dbReference type="Proteomes" id="UP001177670">
    <property type="component" value="Unassembled WGS sequence"/>
</dbReference>
<accession>A0AA40KQW8</accession>
<gene>
    <name evidence="6" type="ORF">K0M31_019204</name>
</gene>
<dbReference type="InterPro" id="IPR000884">
    <property type="entry name" value="TSP1_rpt"/>
</dbReference>
<dbReference type="InterPro" id="IPR013806">
    <property type="entry name" value="Kringle-like"/>
</dbReference>
<dbReference type="PANTHER" id="PTHR24261">
    <property type="entry name" value="PLASMINOGEN-RELATED"/>
    <property type="match status" value="1"/>
</dbReference>
<reference evidence="6" key="1">
    <citation type="submission" date="2021-10" db="EMBL/GenBank/DDBJ databases">
        <title>Melipona bicolor Genome sequencing and assembly.</title>
        <authorList>
            <person name="Araujo N.S."/>
            <person name="Arias M.C."/>
        </authorList>
    </citation>
    <scope>NUCLEOTIDE SEQUENCE</scope>
    <source>
        <strain evidence="6">USP_2M_L1-L4_2017</strain>
        <tissue evidence="6">Whole body</tissue>
    </source>
</reference>
<evidence type="ECO:0000256" key="2">
    <source>
        <dbReference type="ARBA" id="ARBA00023157"/>
    </source>
</evidence>
<dbReference type="PROSITE" id="PS00021">
    <property type="entry name" value="KRINGLE_1"/>
    <property type="match status" value="3"/>
</dbReference>
<dbReference type="SMART" id="SM00130">
    <property type="entry name" value="KR"/>
    <property type="match status" value="3"/>
</dbReference>
<evidence type="ECO:0000256" key="1">
    <source>
        <dbReference type="ARBA" id="ARBA00022572"/>
    </source>
</evidence>
<dbReference type="SUPFAM" id="SSF82895">
    <property type="entry name" value="TSP-1 type 1 repeat"/>
    <property type="match status" value="1"/>
</dbReference>
<feature type="domain" description="Kringle" evidence="5">
    <location>
        <begin position="504"/>
        <end position="580"/>
    </location>
</feature>
<dbReference type="EMBL" id="JAHYIQ010000008">
    <property type="protein sequence ID" value="KAK1129479.1"/>
    <property type="molecule type" value="Genomic_DNA"/>
</dbReference>
<dbReference type="SMART" id="SM00209">
    <property type="entry name" value="TSP1"/>
    <property type="match status" value="1"/>
</dbReference>
<evidence type="ECO:0000259" key="5">
    <source>
        <dbReference type="PROSITE" id="PS50070"/>
    </source>
</evidence>
<feature type="domain" description="Kringle" evidence="5">
    <location>
        <begin position="587"/>
        <end position="704"/>
    </location>
</feature>
<comment type="caution">
    <text evidence="6">The sequence shown here is derived from an EMBL/GenBank/DDBJ whole genome shotgun (WGS) entry which is preliminary data.</text>
</comment>
<feature type="domain" description="Kringle" evidence="5">
    <location>
        <begin position="87"/>
        <end position="172"/>
    </location>
</feature>
<sequence length="1148" mass="130917">MGMEYRGTIAKTAGSIRCQSWHAEEPLHEVSKDISDEDFPERSMKIAKNYCRNPTEDSRGPWCYTLEPSLIDDECDIPLCNFGECKLSGPGADYGGTKQITTSGSKCISWHKHHLEAAKGLKFEDRDFSDRSRKNAENYCRNPTGDVGGPWCYVEEEGFEYFQKEYCDVPFCDDRDCLTFTKNSTSHVILTKLRADSGNTSFWVKLWNPDDEKKGQVSILLSLLPVPAPAETVAEKWTAGVELVFANSGSRQTFPANEEENFENTPEILVGTKWTGIWITWGGGFISAGIEGSLKPILMQEYKKKRGITSLYSDTFLYYGLRGTNVLCSTTFCHDHCETYTTFGIDFSQVWPMQKTNDTIDVRFFVRAGQNIQIRLYRVPSMEYPSVTVIISKDVTTLTYQESEEATKHYLKEISTSDLLDFWSWREFSVSIFGGHFRLYSHKHRGAIELVYMHEIFFAGLRWFSIGSERTIAQWTLFCSPEESDAVEDAWPPNCISDIKDFRFKGTQWTSMNEVPCIPWISEDVPVEDKSDANFIDGSALKAVNKCRNPIHDSSGPYCYAYTPWESVTISKRYCPIRKCRSSECRMAGTANDYMGTLSKTRSGRRCDKWPIRPKLPAVPQNATRPKSTTKPPRIRSPKVGPSVAVPKVKLPAGRDYFNDSVFPEGSVKNASNYCRNPSRNIAGTWCYTTDSLVSQDLCNVRDCEKPEEYTFLAVGDGLDRRIYVLPEYRSEGLHFSVKAWEPDNPDSVVLVFLADDGLKSRYVLKIGTADNEKVLLFYESETTEISLVKRKTLPHLLYVGKWSSFIIRIPRGQFLLFYEDDPTPLFEWSHPDPPNAFLPTYYYYGSEQGKAVGFAFNRESNCHIENTKTDRYTRILSLSTWIDKEILLPEQVTLQLRGQGTVYLPLYRMPGTPGYFVLELNDADRWILFTKTMYPKVTIFHKQKSRIPLFTTNSWTNITIRWTANTMNIYSNATNVFRYQHNSPLIFYFFSVGVDSKNWVTWSVNCIPIDIEGPAVDGGWSEWGPWACSVSCNGGTGIRKRRCDSPKPNIRGEPCVGPSIMTGRCNEILCGDITEDTINVINRRIRTNYTALTIKEQHPVTIESDSDIVKLITTESPRSELQWSLNGIFVEVEPERIELQDYNISKV</sequence>
<comment type="caution">
    <text evidence="3">Lacks conserved residue(s) required for the propagation of feature annotation.</text>
</comment>
<organism evidence="6 7">
    <name type="scientific">Melipona bicolor</name>
    <dbReference type="NCBI Taxonomy" id="60889"/>
    <lineage>
        <taxon>Eukaryota</taxon>
        <taxon>Metazoa</taxon>
        <taxon>Ecdysozoa</taxon>
        <taxon>Arthropoda</taxon>
        <taxon>Hexapoda</taxon>
        <taxon>Insecta</taxon>
        <taxon>Pterygota</taxon>
        <taxon>Neoptera</taxon>
        <taxon>Endopterygota</taxon>
        <taxon>Hymenoptera</taxon>
        <taxon>Apocrita</taxon>
        <taxon>Aculeata</taxon>
        <taxon>Apoidea</taxon>
        <taxon>Anthophila</taxon>
        <taxon>Apidae</taxon>
        <taxon>Melipona</taxon>
    </lineage>
</organism>
<dbReference type="InterPro" id="IPR018056">
    <property type="entry name" value="Kringle_CS"/>
</dbReference>
<dbReference type="PANTHER" id="PTHR24261:SF7">
    <property type="entry name" value="KRINGLE DOMAIN-CONTAINING PROTEIN"/>
    <property type="match status" value="1"/>
</dbReference>
<name>A0AA40KQW8_9HYME</name>
<evidence type="ECO:0000313" key="7">
    <source>
        <dbReference type="Proteomes" id="UP001177670"/>
    </source>
</evidence>
<dbReference type="PRINTS" id="PR00018">
    <property type="entry name" value="KRINGLE"/>
</dbReference>
<protein>
    <recommendedName>
        <fullName evidence="5">Kringle domain-containing protein</fullName>
    </recommendedName>
</protein>
<evidence type="ECO:0000256" key="3">
    <source>
        <dbReference type="PROSITE-ProRule" id="PRU00121"/>
    </source>
</evidence>
<dbReference type="InterPro" id="IPR000001">
    <property type="entry name" value="Kringle"/>
</dbReference>
<dbReference type="Pfam" id="PF00051">
    <property type="entry name" value="Kringle"/>
    <property type="match status" value="2"/>
</dbReference>